<reference evidence="2" key="3">
    <citation type="submission" date="2025-09" db="UniProtKB">
        <authorList>
            <consortium name="Ensembl"/>
        </authorList>
    </citation>
    <scope>IDENTIFICATION</scope>
</reference>
<name>A0AAX7TRF0_ASTCA</name>
<dbReference type="Proteomes" id="UP000265100">
    <property type="component" value="Chromosome 5"/>
</dbReference>
<evidence type="ECO:0000313" key="2">
    <source>
        <dbReference type="Ensembl" id="ENSACLP00000059152.1"/>
    </source>
</evidence>
<keyword evidence="1" id="KW-1133">Transmembrane helix</keyword>
<organism evidence="2 3">
    <name type="scientific">Astatotilapia calliptera</name>
    <name type="common">Eastern happy</name>
    <name type="synonym">Chromis callipterus</name>
    <dbReference type="NCBI Taxonomy" id="8154"/>
    <lineage>
        <taxon>Eukaryota</taxon>
        <taxon>Metazoa</taxon>
        <taxon>Chordata</taxon>
        <taxon>Craniata</taxon>
        <taxon>Vertebrata</taxon>
        <taxon>Euteleostomi</taxon>
        <taxon>Actinopterygii</taxon>
        <taxon>Neopterygii</taxon>
        <taxon>Teleostei</taxon>
        <taxon>Neoteleostei</taxon>
        <taxon>Acanthomorphata</taxon>
        <taxon>Ovalentaria</taxon>
        <taxon>Cichlomorphae</taxon>
        <taxon>Cichliformes</taxon>
        <taxon>Cichlidae</taxon>
        <taxon>African cichlids</taxon>
        <taxon>Pseudocrenilabrinae</taxon>
        <taxon>Haplochromini</taxon>
        <taxon>Astatotilapia</taxon>
    </lineage>
</organism>
<dbReference type="Ensembl" id="ENSACLT00000075153.1">
    <property type="protein sequence ID" value="ENSACLP00000059152.1"/>
    <property type="gene ID" value="ENSACLG00000034919.1"/>
</dbReference>
<reference evidence="2" key="1">
    <citation type="submission" date="2018-05" db="EMBL/GenBank/DDBJ databases">
        <authorList>
            <person name="Datahose"/>
        </authorList>
    </citation>
    <scope>NUCLEOTIDE SEQUENCE</scope>
</reference>
<keyword evidence="1" id="KW-0472">Membrane</keyword>
<reference evidence="2" key="2">
    <citation type="submission" date="2025-08" db="UniProtKB">
        <authorList>
            <consortium name="Ensembl"/>
        </authorList>
    </citation>
    <scope>IDENTIFICATION</scope>
</reference>
<proteinExistence type="predicted"/>
<feature type="transmembrane region" description="Helical" evidence="1">
    <location>
        <begin position="32"/>
        <end position="52"/>
    </location>
</feature>
<evidence type="ECO:0000313" key="3">
    <source>
        <dbReference type="Proteomes" id="UP000265100"/>
    </source>
</evidence>
<dbReference type="GeneTree" id="ENSGT00950000185738"/>
<protein>
    <submittedName>
        <fullName evidence="2">Uncharacterized protein</fullName>
    </submittedName>
</protein>
<keyword evidence="3" id="KW-1185">Reference proteome</keyword>
<evidence type="ECO:0000256" key="1">
    <source>
        <dbReference type="SAM" id="Phobius"/>
    </source>
</evidence>
<accession>A0AAX7TRF0</accession>
<keyword evidence="1" id="KW-0812">Transmembrane</keyword>
<sequence>MSQIIGMKRGFYEIKYNTIHSQSKTLASEMSLTAAASTIFLITNFLMALSLGTQRAQLVQRMGCTCPRPFLARPLFLLFLVCQNTLRVTNDKVNLSKMLKQNYIRQSQKFSCVKVETINNHKNISAFPLKSHISTGFKTFSPPPSHTSY</sequence>
<dbReference type="AlphaFoldDB" id="A0AAX7TRF0"/>